<evidence type="ECO:0000313" key="10">
    <source>
        <dbReference type="Proteomes" id="UP000193922"/>
    </source>
</evidence>
<dbReference type="NCBIfam" id="NF006133">
    <property type="entry name" value="PRK08278.1"/>
    <property type="match status" value="1"/>
</dbReference>
<organism evidence="9 10">
    <name type="scientific">Linderina pennispora</name>
    <dbReference type="NCBI Taxonomy" id="61395"/>
    <lineage>
        <taxon>Eukaryota</taxon>
        <taxon>Fungi</taxon>
        <taxon>Fungi incertae sedis</taxon>
        <taxon>Zoopagomycota</taxon>
        <taxon>Kickxellomycotina</taxon>
        <taxon>Kickxellomycetes</taxon>
        <taxon>Kickxellales</taxon>
        <taxon>Kickxellaceae</taxon>
        <taxon>Linderina</taxon>
    </lineage>
</organism>
<dbReference type="GO" id="GO:0016491">
    <property type="term" value="F:oxidoreductase activity"/>
    <property type="evidence" value="ECO:0007669"/>
    <property type="project" value="UniProtKB-KW"/>
</dbReference>
<dbReference type="PRINTS" id="PR00081">
    <property type="entry name" value="GDHRDH"/>
</dbReference>
<evidence type="ECO:0000313" key="9">
    <source>
        <dbReference type="EMBL" id="ORX73018.1"/>
    </source>
</evidence>
<dbReference type="GeneID" id="63808826"/>
<dbReference type="OrthoDB" id="5327538at2759"/>
<comment type="subcellular location">
    <subcellularLocation>
        <location evidence="1">Mitochondrion</location>
    </subcellularLocation>
    <subcellularLocation>
        <location evidence="2">Peroxisome</location>
    </subcellularLocation>
</comment>
<evidence type="ECO:0000256" key="5">
    <source>
        <dbReference type="ARBA" id="ARBA00023002"/>
    </source>
</evidence>
<dbReference type="PANTHER" id="PTHR42808">
    <property type="entry name" value="HYDROXYSTEROID DEHYDROGENASE-LIKE PROTEIN 2"/>
    <property type="match status" value="1"/>
</dbReference>
<evidence type="ECO:0000256" key="7">
    <source>
        <dbReference type="ARBA" id="ARBA00023140"/>
    </source>
</evidence>
<keyword evidence="4" id="KW-0521">NADP</keyword>
<evidence type="ECO:0000256" key="6">
    <source>
        <dbReference type="ARBA" id="ARBA00023128"/>
    </source>
</evidence>
<keyword evidence="5" id="KW-0560">Oxidoreductase</keyword>
<dbReference type="GO" id="GO:0005739">
    <property type="term" value="C:mitochondrion"/>
    <property type="evidence" value="ECO:0007669"/>
    <property type="project" value="UniProtKB-SubCell"/>
</dbReference>
<reference evidence="9 10" key="1">
    <citation type="submission" date="2016-07" db="EMBL/GenBank/DDBJ databases">
        <title>Pervasive Adenine N6-methylation of Active Genes in Fungi.</title>
        <authorList>
            <consortium name="DOE Joint Genome Institute"/>
            <person name="Mondo S.J."/>
            <person name="Dannebaum R.O."/>
            <person name="Kuo R.C."/>
            <person name="Labutti K."/>
            <person name="Haridas S."/>
            <person name="Kuo A."/>
            <person name="Salamov A."/>
            <person name="Ahrendt S.R."/>
            <person name="Lipzen A."/>
            <person name="Sullivan W."/>
            <person name="Andreopoulos W.B."/>
            <person name="Clum A."/>
            <person name="Lindquist E."/>
            <person name="Daum C."/>
            <person name="Ramamoorthy G.K."/>
            <person name="Gryganskyi A."/>
            <person name="Culley D."/>
            <person name="Magnuson J.K."/>
            <person name="James T.Y."/>
            <person name="O'Malley M.A."/>
            <person name="Stajich J.E."/>
            <person name="Spatafora J.W."/>
            <person name="Visel A."/>
            <person name="Grigoriev I.V."/>
        </authorList>
    </citation>
    <scope>NUCLEOTIDE SEQUENCE [LARGE SCALE GENOMIC DNA]</scope>
    <source>
        <strain evidence="9 10">ATCC 12442</strain>
    </source>
</reference>
<dbReference type="AlphaFoldDB" id="A0A1Y1WI67"/>
<dbReference type="Gene3D" id="3.40.50.720">
    <property type="entry name" value="NAD(P)-binding Rossmann-like Domain"/>
    <property type="match status" value="1"/>
</dbReference>
<comment type="similarity">
    <text evidence="3">Belongs to the short-chain dehydrogenases/reductases (SDR) family.</text>
</comment>
<keyword evidence="10" id="KW-1185">Reference proteome</keyword>
<dbReference type="FunFam" id="3.40.50.720:FF:000301">
    <property type="entry name" value="Hydroxysteroid dehydrogenase like 2"/>
    <property type="match status" value="1"/>
</dbReference>
<dbReference type="EMBL" id="MCFD01000002">
    <property type="protein sequence ID" value="ORX73018.1"/>
    <property type="molecule type" value="Genomic_DNA"/>
</dbReference>
<comment type="caution">
    <text evidence="9">The sequence shown here is derived from an EMBL/GenBank/DDBJ whole genome shotgun (WGS) entry which is preliminary data.</text>
</comment>
<keyword evidence="6" id="KW-0496">Mitochondrion</keyword>
<dbReference type="SUPFAM" id="SSF51735">
    <property type="entry name" value="NAD(P)-binding Rossmann-fold domains"/>
    <property type="match status" value="1"/>
</dbReference>
<evidence type="ECO:0000256" key="3">
    <source>
        <dbReference type="ARBA" id="ARBA00006484"/>
    </source>
</evidence>
<protein>
    <recommendedName>
        <fullName evidence="8">Hydroxysteroid dehydrogenase-like protein 2</fullName>
    </recommendedName>
</protein>
<dbReference type="GO" id="GO:0005777">
    <property type="term" value="C:peroxisome"/>
    <property type="evidence" value="ECO:0007669"/>
    <property type="project" value="UniProtKB-SubCell"/>
</dbReference>
<dbReference type="RefSeq" id="XP_040746358.1">
    <property type="nucleotide sequence ID" value="XM_040892178.1"/>
</dbReference>
<evidence type="ECO:0000256" key="1">
    <source>
        <dbReference type="ARBA" id="ARBA00004173"/>
    </source>
</evidence>
<dbReference type="STRING" id="61395.A0A1Y1WI67"/>
<dbReference type="Pfam" id="PF00106">
    <property type="entry name" value="adh_short"/>
    <property type="match status" value="1"/>
</dbReference>
<dbReference type="InterPro" id="IPR002347">
    <property type="entry name" value="SDR_fam"/>
</dbReference>
<keyword evidence="7" id="KW-0576">Peroxisome</keyword>
<proteinExistence type="inferred from homology"/>
<dbReference type="PANTHER" id="PTHR42808:SF3">
    <property type="entry name" value="HYDROXYSTEROID DEHYDROGENASE-LIKE PROTEIN 2"/>
    <property type="match status" value="1"/>
</dbReference>
<name>A0A1Y1WI67_9FUNG</name>
<sequence length="293" mass="31859">MSLAGKVLFITGASRGIGKAIALRAARDGASVAIAAKTADPNPKLPGTIYSAAKEIEAAGGKALPIQCDIRDETMVQEAIAKTADTFGKIDIVVNNASAISLTPTEKTDVKRYDLMHSINGRGTWLVSKLALPYLKKSDNAHILNLCPPLAMEEKWFAPFPAYTIAKYNMSLCVLGMAGEFRKHGIAVNGLWPLTLIETAALKIAADGMGERKSRNAEIMADSAHVILTKNSREFTGNFCLDELLLRQHGVTDFGQYNNTPGTRLEDLTLDFFLHSKQLEDLYALRKQQGAEH</sequence>
<gene>
    <name evidence="9" type="ORF">DL89DRAFT_86192</name>
</gene>
<evidence type="ECO:0000256" key="2">
    <source>
        <dbReference type="ARBA" id="ARBA00004275"/>
    </source>
</evidence>
<evidence type="ECO:0000256" key="4">
    <source>
        <dbReference type="ARBA" id="ARBA00022857"/>
    </source>
</evidence>
<accession>A0A1Y1WI67</accession>
<dbReference type="Proteomes" id="UP000193922">
    <property type="component" value="Unassembled WGS sequence"/>
</dbReference>
<evidence type="ECO:0000256" key="8">
    <source>
        <dbReference type="ARBA" id="ARBA00040243"/>
    </source>
</evidence>
<dbReference type="InterPro" id="IPR036291">
    <property type="entry name" value="NAD(P)-bd_dom_sf"/>
</dbReference>
<dbReference type="InterPro" id="IPR051935">
    <property type="entry name" value="HSDL2"/>
</dbReference>